<organism evidence="1 2">
    <name type="scientific">Zizania palustris</name>
    <name type="common">Northern wild rice</name>
    <dbReference type="NCBI Taxonomy" id="103762"/>
    <lineage>
        <taxon>Eukaryota</taxon>
        <taxon>Viridiplantae</taxon>
        <taxon>Streptophyta</taxon>
        <taxon>Embryophyta</taxon>
        <taxon>Tracheophyta</taxon>
        <taxon>Spermatophyta</taxon>
        <taxon>Magnoliopsida</taxon>
        <taxon>Liliopsida</taxon>
        <taxon>Poales</taxon>
        <taxon>Poaceae</taxon>
        <taxon>BOP clade</taxon>
        <taxon>Oryzoideae</taxon>
        <taxon>Oryzeae</taxon>
        <taxon>Zizaniinae</taxon>
        <taxon>Zizania</taxon>
    </lineage>
</organism>
<reference evidence="1" key="2">
    <citation type="submission" date="2021-02" db="EMBL/GenBank/DDBJ databases">
        <authorList>
            <person name="Kimball J.A."/>
            <person name="Haas M.W."/>
            <person name="Macchietto M."/>
            <person name="Kono T."/>
            <person name="Duquette J."/>
            <person name="Shao M."/>
        </authorList>
    </citation>
    <scope>NUCLEOTIDE SEQUENCE</scope>
    <source>
        <tissue evidence="1">Fresh leaf tissue</tissue>
    </source>
</reference>
<comment type="caution">
    <text evidence="1">The sequence shown here is derived from an EMBL/GenBank/DDBJ whole genome shotgun (WGS) entry which is preliminary data.</text>
</comment>
<dbReference type="EMBL" id="JAAALK010000283">
    <property type="protein sequence ID" value="KAG8075658.1"/>
    <property type="molecule type" value="Genomic_DNA"/>
</dbReference>
<keyword evidence="2" id="KW-1185">Reference proteome</keyword>
<evidence type="ECO:0000313" key="1">
    <source>
        <dbReference type="EMBL" id="KAG8075658.1"/>
    </source>
</evidence>
<dbReference type="AlphaFoldDB" id="A0A8J5SLT5"/>
<sequence>MLLGGRIGEGAVFVVTIRMVSMVVRNLFELGVRGKLQIGAMTGVLMGGEVSAMGVSKVVVAVVGVAGLVSKPPGGIAHLMVAVILTRVLGGSNKLIRS</sequence>
<reference evidence="1" key="1">
    <citation type="journal article" date="2021" name="bioRxiv">
        <title>Whole Genome Assembly and Annotation of Northern Wild Rice, Zizania palustris L., Supports a Whole Genome Duplication in the Zizania Genus.</title>
        <authorList>
            <person name="Haas M."/>
            <person name="Kono T."/>
            <person name="Macchietto M."/>
            <person name="Millas R."/>
            <person name="McGilp L."/>
            <person name="Shao M."/>
            <person name="Duquette J."/>
            <person name="Hirsch C.N."/>
            <person name="Kimball J."/>
        </authorList>
    </citation>
    <scope>NUCLEOTIDE SEQUENCE</scope>
    <source>
        <tissue evidence="1">Fresh leaf tissue</tissue>
    </source>
</reference>
<accession>A0A8J5SLT5</accession>
<name>A0A8J5SLT5_ZIZPA</name>
<gene>
    <name evidence="1" type="ORF">GUJ93_ZPchr0006g44863</name>
</gene>
<proteinExistence type="predicted"/>
<protein>
    <submittedName>
        <fullName evidence="1">Uncharacterized protein</fullName>
    </submittedName>
</protein>
<dbReference type="Proteomes" id="UP000729402">
    <property type="component" value="Unassembled WGS sequence"/>
</dbReference>
<evidence type="ECO:0000313" key="2">
    <source>
        <dbReference type="Proteomes" id="UP000729402"/>
    </source>
</evidence>